<dbReference type="Pfam" id="PF02771">
    <property type="entry name" value="Acyl-CoA_dh_N"/>
    <property type="match status" value="1"/>
</dbReference>
<evidence type="ECO:0000256" key="3">
    <source>
        <dbReference type="ARBA" id="ARBA00022630"/>
    </source>
</evidence>
<dbReference type="Gene3D" id="1.10.540.10">
    <property type="entry name" value="Acyl-CoA dehydrogenase/oxidase, N-terminal domain"/>
    <property type="match status" value="1"/>
</dbReference>
<dbReference type="Gene3D" id="2.40.110.10">
    <property type="entry name" value="Butyryl-CoA Dehydrogenase, subunit A, domain 2"/>
    <property type="match status" value="1"/>
</dbReference>
<dbReference type="PANTHER" id="PTHR43884:SF20">
    <property type="entry name" value="ACYL-COA DEHYDROGENASE FADE28"/>
    <property type="match status" value="1"/>
</dbReference>
<dbReference type="InterPro" id="IPR037069">
    <property type="entry name" value="AcylCoA_DH/ox_N_sf"/>
</dbReference>
<evidence type="ECO:0000256" key="5">
    <source>
        <dbReference type="ARBA" id="ARBA00023002"/>
    </source>
</evidence>
<dbReference type="RefSeq" id="WP_166844769.1">
    <property type="nucleotide sequence ID" value="NZ_JAAONY010000002.1"/>
</dbReference>
<keyword evidence="5 6" id="KW-0560">Oxidoreductase</keyword>
<evidence type="ECO:0000313" key="11">
    <source>
        <dbReference type="Proteomes" id="UP000528457"/>
    </source>
</evidence>
<dbReference type="Gene3D" id="1.20.140.10">
    <property type="entry name" value="Butyryl-CoA Dehydrogenase, subunit A, domain 3"/>
    <property type="match status" value="1"/>
</dbReference>
<evidence type="ECO:0000259" key="8">
    <source>
        <dbReference type="Pfam" id="PF02770"/>
    </source>
</evidence>
<dbReference type="PANTHER" id="PTHR43884">
    <property type="entry name" value="ACYL-COA DEHYDROGENASE"/>
    <property type="match status" value="1"/>
</dbReference>
<dbReference type="InterPro" id="IPR006091">
    <property type="entry name" value="Acyl-CoA_Oxase/DH_mid-dom"/>
</dbReference>
<evidence type="ECO:0000313" key="10">
    <source>
        <dbReference type="EMBL" id="MBB6521668.1"/>
    </source>
</evidence>
<dbReference type="Pfam" id="PF00441">
    <property type="entry name" value="Acyl-CoA_dh_1"/>
    <property type="match status" value="1"/>
</dbReference>
<dbReference type="AlphaFoldDB" id="A0A7X0JSV2"/>
<evidence type="ECO:0000256" key="4">
    <source>
        <dbReference type="ARBA" id="ARBA00022827"/>
    </source>
</evidence>
<dbReference type="CDD" id="cd00567">
    <property type="entry name" value="ACAD"/>
    <property type="match status" value="1"/>
</dbReference>
<sequence>MDFSLSEEQQLLKDSIEKFVTSDYDFEARRELIKSDIGYSAQHWSMFAELGWLGMGFSEENGGYGGSASDIMVIMQAFGKGLVIEPFLANCILAGGAIAELASAQQKEALLASIIGGEQQMALAFAEKQARYNIANCLSTAEKSDGGYVVNGSKIAVLNGGNADTLLLVARTSGGQSDKQGLSLFAVPADSNGLERNSYTTVDGFTGADIKLSNVQLTADALIGEEGAAFAGLEAVMDRARIAVCAEALGNMETLLTKTVEYTKTRKQFGFTLSFFQALQHRMADMFVECQQAQSMLLMAAMKFDARAEDASTAVSAAKARIGQAAKLVGQEAVQLHGGMGVTDELDVGHYFKRLTIIDALFGNTDYHLKRYTAAMG</sequence>
<feature type="domain" description="Acyl-CoA oxidase/dehydrogenase middle" evidence="8">
    <location>
        <begin position="122"/>
        <end position="209"/>
    </location>
</feature>
<evidence type="ECO:0000259" key="9">
    <source>
        <dbReference type="Pfam" id="PF02771"/>
    </source>
</evidence>
<evidence type="ECO:0000259" key="7">
    <source>
        <dbReference type="Pfam" id="PF00441"/>
    </source>
</evidence>
<keyword evidence="11" id="KW-1185">Reference proteome</keyword>
<reference evidence="10 11" key="1">
    <citation type="submission" date="2020-08" db="EMBL/GenBank/DDBJ databases">
        <title>Genomic Encyclopedia of Type Strains, Phase IV (KMG-IV): sequencing the most valuable type-strain genomes for metagenomic binning, comparative biology and taxonomic classification.</title>
        <authorList>
            <person name="Goeker M."/>
        </authorList>
    </citation>
    <scope>NUCLEOTIDE SEQUENCE [LARGE SCALE GENOMIC DNA]</scope>
    <source>
        <strain evidence="10 11">DSM 22368</strain>
    </source>
</reference>
<dbReference type="EMBL" id="JACHHT010000002">
    <property type="protein sequence ID" value="MBB6521668.1"/>
    <property type="molecule type" value="Genomic_DNA"/>
</dbReference>
<accession>A0A7X0JSV2</accession>
<dbReference type="InterPro" id="IPR036250">
    <property type="entry name" value="AcylCo_DH-like_C"/>
</dbReference>
<keyword evidence="3 6" id="KW-0285">Flavoprotein</keyword>
<evidence type="ECO:0000256" key="6">
    <source>
        <dbReference type="RuleBase" id="RU362125"/>
    </source>
</evidence>
<dbReference type="InterPro" id="IPR013786">
    <property type="entry name" value="AcylCoA_DH/ox_N"/>
</dbReference>
<comment type="cofactor">
    <cofactor evidence="1 6">
        <name>FAD</name>
        <dbReference type="ChEBI" id="CHEBI:57692"/>
    </cofactor>
</comment>
<evidence type="ECO:0000256" key="2">
    <source>
        <dbReference type="ARBA" id="ARBA00009347"/>
    </source>
</evidence>
<feature type="domain" description="Acyl-CoA dehydrogenase/oxidase C-terminal" evidence="7">
    <location>
        <begin position="236"/>
        <end position="373"/>
    </location>
</feature>
<evidence type="ECO:0000256" key="1">
    <source>
        <dbReference type="ARBA" id="ARBA00001974"/>
    </source>
</evidence>
<comment type="caution">
    <text evidence="10">The sequence shown here is derived from an EMBL/GenBank/DDBJ whole genome shotgun (WGS) entry which is preliminary data.</text>
</comment>
<dbReference type="InParanoid" id="A0A7X0JSV2"/>
<dbReference type="Proteomes" id="UP000528457">
    <property type="component" value="Unassembled WGS sequence"/>
</dbReference>
<dbReference type="SUPFAM" id="SSF47203">
    <property type="entry name" value="Acyl-CoA dehydrogenase C-terminal domain-like"/>
    <property type="match status" value="1"/>
</dbReference>
<dbReference type="SUPFAM" id="SSF56645">
    <property type="entry name" value="Acyl-CoA dehydrogenase NM domain-like"/>
    <property type="match status" value="1"/>
</dbReference>
<organism evidence="10 11">
    <name type="scientific">Pseudoteredinibacter isoporae</name>
    <dbReference type="NCBI Taxonomy" id="570281"/>
    <lineage>
        <taxon>Bacteria</taxon>
        <taxon>Pseudomonadati</taxon>
        <taxon>Pseudomonadota</taxon>
        <taxon>Gammaproteobacteria</taxon>
        <taxon>Cellvibrionales</taxon>
        <taxon>Cellvibrionaceae</taxon>
        <taxon>Pseudoteredinibacter</taxon>
    </lineage>
</organism>
<comment type="similarity">
    <text evidence="2 6">Belongs to the acyl-CoA dehydrogenase family.</text>
</comment>
<dbReference type="GO" id="GO:0003995">
    <property type="term" value="F:acyl-CoA dehydrogenase activity"/>
    <property type="evidence" value="ECO:0007669"/>
    <property type="project" value="TreeGrafter"/>
</dbReference>
<dbReference type="Pfam" id="PF02770">
    <property type="entry name" value="Acyl-CoA_dh_M"/>
    <property type="match status" value="1"/>
</dbReference>
<keyword evidence="4 6" id="KW-0274">FAD</keyword>
<dbReference type="InterPro" id="IPR009100">
    <property type="entry name" value="AcylCoA_DH/oxidase_NM_dom_sf"/>
</dbReference>
<name>A0A7X0JSV2_9GAMM</name>
<dbReference type="InterPro" id="IPR046373">
    <property type="entry name" value="Acyl-CoA_Oxase/DH_mid-dom_sf"/>
</dbReference>
<gene>
    <name evidence="10" type="ORF">HNR48_001953</name>
</gene>
<feature type="domain" description="Acyl-CoA dehydrogenase/oxidase N-terminal" evidence="9">
    <location>
        <begin position="6"/>
        <end position="118"/>
    </location>
</feature>
<dbReference type="InterPro" id="IPR009075">
    <property type="entry name" value="AcylCo_DH/oxidase_C"/>
</dbReference>
<dbReference type="GO" id="GO:0050660">
    <property type="term" value="F:flavin adenine dinucleotide binding"/>
    <property type="evidence" value="ECO:0007669"/>
    <property type="project" value="InterPro"/>
</dbReference>
<proteinExistence type="inferred from homology"/>
<protein>
    <submittedName>
        <fullName evidence="10">Alkylation response protein AidB-like acyl-CoA dehydrogenase</fullName>
    </submittedName>
</protein>